<feature type="compositionally biased region" description="Polar residues" evidence="1">
    <location>
        <begin position="696"/>
        <end position="711"/>
    </location>
</feature>
<evidence type="ECO:0000256" key="1">
    <source>
        <dbReference type="SAM" id="MobiDB-lite"/>
    </source>
</evidence>
<dbReference type="PANTHER" id="PTHR38731:SF3">
    <property type="entry name" value="BLL6125 PROTEIN"/>
    <property type="match status" value="1"/>
</dbReference>
<proteinExistence type="predicted"/>
<feature type="compositionally biased region" description="Low complexity" evidence="1">
    <location>
        <begin position="792"/>
        <end position="809"/>
    </location>
</feature>
<feature type="compositionally biased region" description="Polar residues" evidence="1">
    <location>
        <begin position="772"/>
        <end position="791"/>
    </location>
</feature>
<protein>
    <submittedName>
        <fullName evidence="2">RE17165p</fullName>
    </submittedName>
</protein>
<feature type="region of interest" description="Disordered" evidence="1">
    <location>
        <begin position="621"/>
        <end position="915"/>
    </location>
</feature>
<feature type="compositionally biased region" description="Basic and acidic residues" evidence="1">
    <location>
        <begin position="892"/>
        <end position="901"/>
    </location>
</feature>
<keyword evidence="3" id="KW-1185">Reference proteome</keyword>
<accession>Q2SXY1</accession>
<feature type="compositionally biased region" description="Polar residues" evidence="1">
    <location>
        <begin position="738"/>
        <end position="755"/>
    </location>
</feature>
<dbReference type="Proteomes" id="UP000001930">
    <property type="component" value="Chromosome I"/>
</dbReference>
<dbReference type="PANTHER" id="PTHR38731">
    <property type="entry name" value="LIPL45-RELATED LIPOPROTEIN-RELATED"/>
    <property type="match status" value="1"/>
</dbReference>
<feature type="compositionally biased region" description="Pro residues" evidence="1">
    <location>
        <begin position="874"/>
        <end position="891"/>
    </location>
</feature>
<evidence type="ECO:0000313" key="2">
    <source>
        <dbReference type="EMBL" id="ABC38157.1"/>
    </source>
</evidence>
<reference evidence="2 3" key="1">
    <citation type="journal article" date="2005" name="BMC Genomics">
        <title>Bacterial genome adaptation to niches: divergence of the potential virulence genes in three Burkholderia species of different survival strategies.</title>
        <authorList>
            <person name="Kim H.S."/>
            <person name="Schell M.A."/>
            <person name="Yu Y."/>
            <person name="Ulrich R.L."/>
            <person name="Sarria S.H."/>
            <person name="Nierman W.C."/>
            <person name="DeShazer D."/>
        </authorList>
    </citation>
    <scope>NUCLEOTIDE SEQUENCE [LARGE SCALE GENOMIC DNA]</scope>
    <source>
        <strain evidence="3">ATCC 700388 / DSM 13276 / CCUG 48851 / CIP 106301 / E264</strain>
    </source>
</reference>
<dbReference type="KEGG" id="bte:BTH_I1681"/>
<sequence>MTPTFVGLTNCAAPTTLVTRASNRITKPMSLKHAERIEWTHTARATPDKTETMMTMLAARHPFALSRIARHTLLAVAMLAALPPAIAQNVAPPPAGVAQQTGGDPPARVARLNYLSGAVTTEPAGASDWSYAAVNRPLTTGDQLWNDSGARSELHIGSTAVRLGQSTSLSILNLDDTNTQLKVPLGTLSTHVRELPPGTSYEIDTPNLALAVGSPGDYRVDVAPDGSSTTVTVRRGSATVYGDGTQMPVSAGQRVVFTGTGLQVADTGAVPPPDGLDDWAASRDAAEERSVSAHYVSREIPGYQDLDANGTWRDDPDYGEVWVPSAVPAGWAPYRTGHWIWQAPWGWTWIDDEPWGFAPYHYGRWAYVDDSWAWVPGPLVVSAPPCYAPALVAFVGGGGGGFDWSVGLAVGGIAAAGVAWFPLGPRDPWRPSWGGWSPHYYQHVNQTVIVNNVNNINVNKTVNVTNIHNTYVNFRAPNAVTAVPATAFVHGQPVPRFAQKVDPRQWRNAHIGSGAPGVAPVRQSFTGALRNAAYRPPAAVEQRSIVATRNPAVPAAYHDQLAAHLAQSGARVPGAGAPVVKTAVPPSYAMRPVRSLENAGAPNRWVMRNVQLVDTHAPVAQAARGPQGGVGNPAARAGERPQPNAAQPNVARPGLPQPGVAQPNAPHAPHAPAVPAVPGVPGVPGVPQNAMRPGAAQSNEARPNPAPSTHNGVPRPPTAIDNPGARNEARAPGGAQRPQPSWTQPHPPIQQQRANEGQPRASGEPNAPLNYRSPTQNALPPIRSTPTPTHSAQPAPQPAGRAQPQPAWQTPRNEMRAPEAPRSVPRQEVAPPPAPRNEYRAPAPAPRPQVEAPRTEAPRMPAPRMEAPRMEPRPAAPPPAAPRNPPPAPRQEPPRQVRPDQQHGFAPNREERRHA</sequence>
<name>Q2SXY1_BURTA</name>
<gene>
    <name evidence="2" type="ordered locus">BTH_I1681</name>
</gene>
<evidence type="ECO:0000313" key="3">
    <source>
        <dbReference type="Proteomes" id="UP000001930"/>
    </source>
</evidence>
<dbReference type="EMBL" id="CP000086">
    <property type="protein sequence ID" value="ABC38157.1"/>
    <property type="molecule type" value="Genomic_DNA"/>
</dbReference>
<dbReference type="Pfam" id="PF20245">
    <property type="entry name" value="DUF6600"/>
    <property type="match status" value="1"/>
</dbReference>
<dbReference type="HOGENOM" id="CLU_014821_0_0_4"/>
<feature type="compositionally biased region" description="Low complexity" evidence="1">
    <location>
        <begin position="660"/>
        <end position="690"/>
    </location>
</feature>
<organism evidence="2 3">
    <name type="scientific">Burkholderia thailandensis (strain ATCC 700388 / DSM 13276 / CCUG 48851 / CIP 106301 / E264)</name>
    <dbReference type="NCBI Taxonomy" id="271848"/>
    <lineage>
        <taxon>Bacteria</taxon>
        <taxon>Pseudomonadati</taxon>
        <taxon>Pseudomonadota</taxon>
        <taxon>Betaproteobacteria</taxon>
        <taxon>Burkholderiales</taxon>
        <taxon>Burkholderiaceae</taxon>
        <taxon>Burkholderia</taxon>
        <taxon>pseudomallei group</taxon>
    </lineage>
</organism>
<dbReference type="InterPro" id="IPR046535">
    <property type="entry name" value="DUF6600"/>
</dbReference>
<dbReference type="AlphaFoldDB" id="Q2SXY1"/>